<dbReference type="RefSeq" id="WP_008415367.1">
    <property type="nucleotide sequence ID" value="NC_014299.1"/>
</dbReference>
<dbReference type="OrthoDB" id="24854at2157"/>
<dbReference type="PANTHER" id="PTHR43808:SF25">
    <property type="entry name" value="PEPTIDASE M20 DIMERISATION DOMAIN-CONTAINING PROTEIN"/>
    <property type="match status" value="1"/>
</dbReference>
<dbReference type="GeneID" id="9421485"/>
<keyword evidence="9" id="KW-0614">Plasmid</keyword>
<dbReference type="InterPro" id="IPR011650">
    <property type="entry name" value="Peptidase_M20_dimer"/>
</dbReference>
<evidence type="ECO:0000256" key="7">
    <source>
        <dbReference type="ARBA" id="ARBA00023285"/>
    </source>
</evidence>
<dbReference type="Proteomes" id="UP000000390">
    <property type="component" value="Plasmid 2"/>
</dbReference>
<gene>
    <name evidence="9" type="ordered locus">HacjB3_18478</name>
    <name evidence="10" type="ORF">C497_06439</name>
</gene>
<evidence type="ECO:0000313" key="12">
    <source>
        <dbReference type="Proteomes" id="UP000011645"/>
    </source>
</evidence>
<dbReference type="EMBL" id="CP002064">
    <property type="protein sequence ID" value="ADJ17038.1"/>
    <property type="molecule type" value="Genomic_DNA"/>
</dbReference>
<keyword evidence="6" id="KW-0862">Zinc</keyword>
<accession>D8JCD1</accession>
<comment type="cofactor">
    <cofactor evidence="1">
        <name>Co(2+)</name>
        <dbReference type="ChEBI" id="CHEBI:48828"/>
    </cofactor>
</comment>
<reference evidence="10 12" key="2">
    <citation type="journal article" date="2014" name="PLoS Genet.">
        <title>Phylogenetically driven sequencing of extremely halophilic archaea reveals strategies for static and dynamic osmo-response.</title>
        <authorList>
            <person name="Becker E.A."/>
            <person name="Seitzer P.M."/>
            <person name="Tritt A."/>
            <person name="Larsen D."/>
            <person name="Krusor M."/>
            <person name="Yao A.I."/>
            <person name="Wu D."/>
            <person name="Madern D."/>
            <person name="Eisen J.A."/>
            <person name="Darling A.E."/>
            <person name="Facciotti M.T."/>
        </authorList>
    </citation>
    <scope>NUCLEOTIDE SEQUENCE [LARGE SCALE GENOMIC DNA]</scope>
    <source>
        <strain evidence="10">B3</strain>
        <strain evidence="12">DSM 18796 / CECT 7217 / JCM 14584 / KCTC 4019 / B3</strain>
    </source>
</reference>
<dbReference type="SUPFAM" id="SSF55031">
    <property type="entry name" value="Bacterial exopeptidase dimerisation domain"/>
    <property type="match status" value="1"/>
</dbReference>
<dbReference type="Gene3D" id="3.30.70.360">
    <property type="match status" value="1"/>
</dbReference>
<feature type="domain" description="Peptidase M20 dimerisation" evidence="8">
    <location>
        <begin position="207"/>
        <end position="323"/>
    </location>
</feature>
<dbReference type="Proteomes" id="UP000011645">
    <property type="component" value="Unassembled WGS sequence"/>
</dbReference>
<dbReference type="AlphaFoldDB" id="D8JCD1"/>
<geneLocation type="plasmid" evidence="9 11">
    <name>2</name>
</geneLocation>
<keyword evidence="4" id="KW-0479">Metal-binding</keyword>
<comment type="cofactor">
    <cofactor evidence="2">
        <name>Zn(2+)</name>
        <dbReference type="ChEBI" id="CHEBI:29105"/>
    </cofactor>
</comment>
<keyword evidence="12" id="KW-1185">Reference proteome</keyword>
<dbReference type="InterPro" id="IPR050072">
    <property type="entry name" value="Peptidase_M20A"/>
</dbReference>
<dbReference type="KEGG" id="hje:HacjB3_18478"/>
<reference evidence="9 11" key="1">
    <citation type="journal article" date="2010" name="J. Bacteriol.">
        <title>Complete genome sequence of Halalkalicoccus jeotgali B3(T), an extremely halophilic archaeon.</title>
        <authorList>
            <person name="Roh S.W."/>
            <person name="Nam Y.D."/>
            <person name="Nam S.H."/>
            <person name="Choi S.H."/>
            <person name="Park H.S."/>
            <person name="Bae J.W."/>
        </authorList>
    </citation>
    <scope>NUCLEOTIDE SEQUENCE [LARGE SCALE GENOMIC DNA]</scope>
    <source>
        <strain evidence="9">B3</strain>
        <strain evidence="11">DSM 18796 / CECT 7217 / JCM 14584 / KCTC 4019 / B3</strain>
        <plasmid evidence="11">2</plasmid>
    </source>
</reference>
<dbReference type="InterPro" id="IPR002933">
    <property type="entry name" value="Peptidase_M20"/>
</dbReference>
<dbReference type="GO" id="GO:0046872">
    <property type="term" value="F:metal ion binding"/>
    <property type="evidence" value="ECO:0007669"/>
    <property type="project" value="UniProtKB-KW"/>
</dbReference>
<dbReference type="PANTHER" id="PTHR43808">
    <property type="entry name" value="ACETYLORNITHINE DEACETYLASE"/>
    <property type="match status" value="1"/>
</dbReference>
<evidence type="ECO:0000313" key="11">
    <source>
        <dbReference type="Proteomes" id="UP000000390"/>
    </source>
</evidence>
<evidence type="ECO:0000256" key="4">
    <source>
        <dbReference type="ARBA" id="ARBA00022723"/>
    </source>
</evidence>
<dbReference type="Gene3D" id="3.40.630.10">
    <property type="entry name" value="Zn peptidases"/>
    <property type="match status" value="1"/>
</dbReference>
<evidence type="ECO:0000256" key="6">
    <source>
        <dbReference type="ARBA" id="ARBA00022833"/>
    </source>
</evidence>
<keyword evidence="7" id="KW-0170">Cobalt</keyword>
<dbReference type="InterPro" id="IPR036264">
    <property type="entry name" value="Bact_exopeptidase_dim_dom"/>
</dbReference>
<evidence type="ECO:0000256" key="1">
    <source>
        <dbReference type="ARBA" id="ARBA00001941"/>
    </source>
</evidence>
<dbReference type="NCBIfam" id="TIGR01910">
    <property type="entry name" value="DapE-ArgE"/>
    <property type="match status" value="1"/>
</dbReference>
<evidence type="ECO:0000256" key="2">
    <source>
        <dbReference type="ARBA" id="ARBA00001947"/>
    </source>
</evidence>
<evidence type="ECO:0000313" key="9">
    <source>
        <dbReference type="EMBL" id="ADJ17038.1"/>
    </source>
</evidence>
<organism evidence="9 11">
    <name type="scientific">Halalkalicoccus jeotgali (strain DSM 18796 / CECT 7217 / JCM 14584 / KCTC 4019 / B3)</name>
    <dbReference type="NCBI Taxonomy" id="795797"/>
    <lineage>
        <taxon>Archaea</taxon>
        <taxon>Methanobacteriati</taxon>
        <taxon>Methanobacteriota</taxon>
        <taxon>Stenosarchaea group</taxon>
        <taxon>Halobacteria</taxon>
        <taxon>Halobacteriales</taxon>
        <taxon>Halococcaceae</taxon>
        <taxon>Halalkalicoccus</taxon>
    </lineage>
</organism>
<evidence type="ECO:0000313" key="10">
    <source>
        <dbReference type="EMBL" id="ELY38799.1"/>
    </source>
</evidence>
<dbReference type="HOGENOM" id="CLU_021802_0_2_2"/>
<dbReference type="PATRIC" id="fig|795797.18.peg.3584"/>
<dbReference type="Pfam" id="PF01546">
    <property type="entry name" value="Peptidase_M20"/>
    <property type="match status" value="1"/>
</dbReference>
<dbReference type="Pfam" id="PF07687">
    <property type="entry name" value="M20_dimer"/>
    <property type="match status" value="1"/>
</dbReference>
<dbReference type="InterPro" id="IPR010182">
    <property type="entry name" value="ArgE/DapE"/>
</dbReference>
<comment type="similarity">
    <text evidence="3">Belongs to the peptidase M20A family.</text>
</comment>
<evidence type="ECO:0000259" key="8">
    <source>
        <dbReference type="Pfam" id="PF07687"/>
    </source>
</evidence>
<evidence type="ECO:0000256" key="3">
    <source>
        <dbReference type="ARBA" id="ARBA00006247"/>
    </source>
</evidence>
<sequence length="433" mass="47053">MSELDKTIIAHIQEREDELLDLVTNLVRARSDKGNEKGAQEVVIDELETLGIEPDVWVPDVEQLRDHPAYFDTATYEDYGYDDRPNVAGTIDGEGDGRSLTLSGHVDVVSVDDLDKWTYDPWDTTIEDGRIYGRGTTDMKGGVAANIFAAKTLHDLGIELNGDFTIQTTVDEEAGGTGGVLSALERGYQPDAAIITEPYLIPNIGVASAGVMYFRVTVTGKAAHAARGFQGTNSAVKAAALIQALDELDQQRKADISFEPAVKQYPNAEGSVTNLNIGVVDAGDWPSTVPSKTVLECRIGWPPGETREEVREQVESVIADVTEDDSWLSEHPPELEWYGWSAEPHEVDSDEEIVQLAKEHAEAITGQTGSFVGGLAGLDERFYNHYYDIPCPSVGPRGDNIHGADEYAEIDSLVQTAQTVALAAVDWCGVAEQ</sequence>
<name>D8JCD1_HALJB</name>
<protein>
    <submittedName>
        <fullName evidence="9">Acetylornithine deacetylase or succinyl-diaminopimelate desuccinylase</fullName>
    </submittedName>
</protein>
<dbReference type="SUPFAM" id="SSF53187">
    <property type="entry name" value="Zn-dependent exopeptidases"/>
    <property type="match status" value="1"/>
</dbReference>
<keyword evidence="5" id="KW-0378">Hydrolase</keyword>
<evidence type="ECO:0000256" key="5">
    <source>
        <dbReference type="ARBA" id="ARBA00022801"/>
    </source>
</evidence>
<dbReference type="eggNOG" id="arCOG01107">
    <property type="taxonomic scope" value="Archaea"/>
</dbReference>
<proteinExistence type="inferred from homology"/>
<dbReference type="EMBL" id="AOHV01000019">
    <property type="protein sequence ID" value="ELY38799.1"/>
    <property type="molecule type" value="Genomic_DNA"/>
</dbReference>
<dbReference type="GO" id="GO:0016787">
    <property type="term" value="F:hydrolase activity"/>
    <property type="evidence" value="ECO:0007669"/>
    <property type="project" value="UniProtKB-KW"/>
</dbReference>